<keyword evidence="15" id="KW-1185">Reference proteome</keyword>
<evidence type="ECO:0000259" key="13">
    <source>
        <dbReference type="Pfam" id="PF08345"/>
    </source>
</evidence>
<feature type="domain" description="Flagellar M-ring C-terminal" evidence="13">
    <location>
        <begin position="252"/>
        <end position="405"/>
    </location>
</feature>
<dbReference type="Pfam" id="PF08345">
    <property type="entry name" value="YscJ_FliF_C"/>
    <property type="match status" value="1"/>
</dbReference>
<comment type="similarity">
    <text evidence="3 9">Belongs to the FliF family.</text>
</comment>
<evidence type="ECO:0000256" key="6">
    <source>
        <dbReference type="ARBA" id="ARBA00022989"/>
    </source>
</evidence>
<proteinExistence type="inferred from homology"/>
<evidence type="ECO:0000313" key="14">
    <source>
        <dbReference type="EMBL" id="RYU10547.1"/>
    </source>
</evidence>
<accession>A0A4Q5IWP7</accession>
<feature type="compositionally biased region" description="Low complexity" evidence="10">
    <location>
        <begin position="292"/>
        <end position="303"/>
    </location>
</feature>
<feature type="region of interest" description="Disordered" evidence="10">
    <location>
        <begin position="278"/>
        <end position="346"/>
    </location>
</feature>
<dbReference type="Proteomes" id="UP000291189">
    <property type="component" value="Unassembled WGS sequence"/>
</dbReference>
<dbReference type="InterPro" id="IPR006182">
    <property type="entry name" value="FliF_N_dom"/>
</dbReference>
<dbReference type="NCBIfam" id="TIGR00206">
    <property type="entry name" value="fliF"/>
    <property type="match status" value="1"/>
</dbReference>
<dbReference type="GO" id="GO:0005886">
    <property type="term" value="C:plasma membrane"/>
    <property type="evidence" value="ECO:0007669"/>
    <property type="project" value="UniProtKB-SubCell"/>
</dbReference>
<comment type="subcellular location">
    <subcellularLocation>
        <location evidence="1 9">Bacterial flagellum basal body</location>
    </subcellularLocation>
    <subcellularLocation>
        <location evidence="2">Cell membrane</location>
        <topology evidence="2">Multi-pass membrane protein</topology>
    </subcellularLocation>
</comment>
<keyword evidence="8 9" id="KW-0975">Bacterial flagellum</keyword>
<comment type="function">
    <text evidence="9">The M ring may be actively involved in energy transduction.</text>
</comment>
<keyword evidence="7 11" id="KW-0472">Membrane</keyword>
<dbReference type="GO" id="GO:0003774">
    <property type="term" value="F:cytoskeletal motor activity"/>
    <property type="evidence" value="ECO:0007669"/>
    <property type="project" value="InterPro"/>
</dbReference>
<dbReference type="InterPro" id="IPR000067">
    <property type="entry name" value="FlgMring_FliF"/>
</dbReference>
<feature type="transmembrane region" description="Helical" evidence="11">
    <location>
        <begin position="429"/>
        <end position="450"/>
    </location>
</feature>
<evidence type="ECO:0000259" key="12">
    <source>
        <dbReference type="Pfam" id="PF01514"/>
    </source>
</evidence>
<evidence type="ECO:0000256" key="11">
    <source>
        <dbReference type="SAM" id="Phobius"/>
    </source>
</evidence>
<evidence type="ECO:0000256" key="1">
    <source>
        <dbReference type="ARBA" id="ARBA00004117"/>
    </source>
</evidence>
<keyword evidence="5 11" id="KW-0812">Transmembrane</keyword>
<dbReference type="GO" id="GO:0071973">
    <property type="term" value="P:bacterial-type flagellum-dependent cell motility"/>
    <property type="evidence" value="ECO:0007669"/>
    <property type="project" value="InterPro"/>
</dbReference>
<dbReference type="Gene3D" id="3.30.300.30">
    <property type="match status" value="1"/>
</dbReference>
<feature type="compositionally biased region" description="Low complexity" evidence="10">
    <location>
        <begin position="316"/>
        <end position="332"/>
    </location>
</feature>
<dbReference type="InterPro" id="IPR013556">
    <property type="entry name" value="Flag_M-ring_C"/>
</dbReference>
<sequence length="528" mass="55678">MRQALTGGLQNLQRTFGSFTAGQKVVAVIGSLALVLAGVMVFRWASTPSYAPLFTNLAPADASAVVEQLDASGTPYELTDGGNTIMVPRDSVYDTRIQLSGEGLPSQSTDGYSLLDGQSLSTSQFQEQTSYKRAIEGELEKTIEALDPVQTAVVHVALPQEELFESDTKPVTASVLVATGPGNTLDSGQVQAVVHLVASSVEGLDPKQVTVTDSTGQVLSAAGDDAATLGDARAQQVESFEQDMQSSVQQVLDRVLGPGNSAVQITADLNFDKTTTQTTRYFSDPSSTPLRDSTSTETYTTPGGTAGGTAGGVVGPDGQLSTDTTSTDGGTSYEKESRTSDNAVNTEVEQREAAPGNVESLHVGVVLDTQALGEIQTTDVQDLVSSALGVDEQRGDTVEVTSMPFDRTAEEDAAAELAAAEKADSRAEMISMGKTGGLVLLVLLVLLAAWRQSKRRMKAREQATSYVVEQLRRNEPPAAVASPLATPALDAGHAELRMAARDEIAALVERQPEEVAQLLRGWLVEAER</sequence>
<evidence type="ECO:0000256" key="8">
    <source>
        <dbReference type="ARBA" id="ARBA00023143"/>
    </source>
</evidence>
<dbReference type="GO" id="GO:0009431">
    <property type="term" value="C:bacterial-type flagellum basal body, MS ring"/>
    <property type="evidence" value="ECO:0007669"/>
    <property type="project" value="InterPro"/>
</dbReference>
<evidence type="ECO:0000256" key="2">
    <source>
        <dbReference type="ARBA" id="ARBA00004651"/>
    </source>
</evidence>
<feature type="compositionally biased region" description="Gly residues" evidence="10">
    <location>
        <begin position="304"/>
        <end position="315"/>
    </location>
</feature>
<comment type="caution">
    <text evidence="14">The sequence shown here is derived from an EMBL/GenBank/DDBJ whole genome shotgun (WGS) entry which is preliminary data.</text>
</comment>
<protein>
    <recommendedName>
        <fullName evidence="9">Flagellar M-ring protein</fullName>
    </recommendedName>
</protein>
<keyword evidence="14" id="KW-0969">Cilium</keyword>
<feature type="transmembrane region" description="Helical" evidence="11">
    <location>
        <begin position="21"/>
        <end position="45"/>
    </location>
</feature>
<dbReference type="AlphaFoldDB" id="A0A4Q5IWP7"/>
<evidence type="ECO:0000256" key="4">
    <source>
        <dbReference type="ARBA" id="ARBA00022475"/>
    </source>
</evidence>
<evidence type="ECO:0000256" key="7">
    <source>
        <dbReference type="ARBA" id="ARBA00023136"/>
    </source>
</evidence>
<dbReference type="InterPro" id="IPR043427">
    <property type="entry name" value="YscJ/FliF"/>
</dbReference>
<dbReference type="OrthoDB" id="9807026at2"/>
<dbReference type="RefSeq" id="WP_129988502.1">
    <property type="nucleotide sequence ID" value="NZ_SDPU01000029.1"/>
</dbReference>
<keyword evidence="14" id="KW-0966">Cell projection</keyword>
<keyword evidence="4" id="KW-1003">Cell membrane</keyword>
<dbReference type="InterPro" id="IPR045851">
    <property type="entry name" value="AMP-bd_C_sf"/>
</dbReference>
<dbReference type="PANTHER" id="PTHR30046:SF0">
    <property type="entry name" value="FLAGELLAR M-RING PROTEIN"/>
    <property type="match status" value="1"/>
</dbReference>
<evidence type="ECO:0000313" key="15">
    <source>
        <dbReference type="Proteomes" id="UP000291189"/>
    </source>
</evidence>
<evidence type="ECO:0000256" key="9">
    <source>
        <dbReference type="PIRNR" id="PIRNR004862"/>
    </source>
</evidence>
<dbReference type="EMBL" id="SDPU01000029">
    <property type="protein sequence ID" value="RYU10547.1"/>
    <property type="molecule type" value="Genomic_DNA"/>
</dbReference>
<evidence type="ECO:0000256" key="3">
    <source>
        <dbReference type="ARBA" id="ARBA00007971"/>
    </source>
</evidence>
<name>A0A4Q5IWP7_9ACTN</name>
<evidence type="ECO:0000256" key="10">
    <source>
        <dbReference type="SAM" id="MobiDB-lite"/>
    </source>
</evidence>
<reference evidence="14 15" key="1">
    <citation type="submission" date="2019-01" db="EMBL/GenBank/DDBJ databases">
        <title>Nocardioides guangzhouensis sp. nov., an actinobacterium isolated from soil.</title>
        <authorList>
            <person name="Fu Y."/>
            <person name="Cai Y."/>
            <person name="Lin Z."/>
            <person name="Chen P."/>
        </authorList>
    </citation>
    <scope>NUCLEOTIDE SEQUENCE [LARGE SCALE GENOMIC DNA]</scope>
    <source>
        <strain evidence="14 15">NBRC 105384</strain>
    </source>
</reference>
<gene>
    <name evidence="14" type="primary">fliF</name>
    <name evidence="14" type="ORF">ETU37_16760</name>
</gene>
<keyword evidence="6 11" id="KW-1133">Transmembrane helix</keyword>
<feature type="domain" description="Flagellar M-ring N-terminal" evidence="12">
    <location>
        <begin position="46"/>
        <end position="220"/>
    </location>
</feature>
<dbReference type="PIRSF" id="PIRSF004862">
    <property type="entry name" value="FliF"/>
    <property type="match status" value="1"/>
</dbReference>
<evidence type="ECO:0000256" key="5">
    <source>
        <dbReference type="ARBA" id="ARBA00022692"/>
    </source>
</evidence>
<keyword evidence="14" id="KW-0282">Flagellum</keyword>
<dbReference type="PRINTS" id="PR01009">
    <property type="entry name" value="FLGMRINGFLIF"/>
</dbReference>
<organism evidence="14 15">
    <name type="scientific">Nocardioides iriomotensis</name>
    <dbReference type="NCBI Taxonomy" id="715784"/>
    <lineage>
        <taxon>Bacteria</taxon>
        <taxon>Bacillati</taxon>
        <taxon>Actinomycetota</taxon>
        <taxon>Actinomycetes</taxon>
        <taxon>Propionibacteriales</taxon>
        <taxon>Nocardioidaceae</taxon>
        <taxon>Nocardioides</taxon>
    </lineage>
</organism>
<dbReference type="PANTHER" id="PTHR30046">
    <property type="entry name" value="FLAGELLAR M-RING PROTEIN"/>
    <property type="match status" value="1"/>
</dbReference>
<dbReference type="Pfam" id="PF01514">
    <property type="entry name" value="YscJ_FliF"/>
    <property type="match status" value="1"/>
</dbReference>
<feature type="compositionally biased region" description="Polar residues" evidence="10">
    <location>
        <begin position="278"/>
        <end position="291"/>
    </location>
</feature>